<name>A0A645HRE9_9ZZZZ</name>
<reference evidence="2" key="1">
    <citation type="submission" date="2019-08" db="EMBL/GenBank/DDBJ databases">
        <authorList>
            <person name="Kucharzyk K."/>
            <person name="Murdoch R.W."/>
            <person name="Higgins S."/>
            <person name="Loffler F."/>
        </authorList>
    </citation>
    <scope>NUCLEOTIDE SEQUENCE</scope>
</reference>
<organism evidence="2">
    <name type="scientific">bioreactor metagenome</name>
    <dbReference type="NCBI Taxonomy" id="1076179"/>
    <lineage>
        <taxon>unclassified sequences</taxon>
        <taxon>metagenomes</taxon>
        <taxon>ecological metagenomes</taxon>
    </lineage>
</organism>
<evidence type="ECO:0000313" key="2">
    <source>
        <dbReference type="EMBL" id="MPN37943.1"/>
    </source>
</evidence>
<feature type="region of interest" description="Disordered" evidence="1">
    <location>
        <begin position="1"/>
        <end position="32"/>
    </location>
</feature>
<accession>A0A645HRE9</accession>
<sequence length="68" mass="8108">MKINGFGSLPQPQQPQQSKQPQSKSNRKKQIRIPISFKEDELWLYEKLCEHSSPSAWIKDLLKMYYKQ</sequence>
<proteinExistence type="predicted"/>
<gene>
    <name evidence="2" type="ORF">SDC9_185464</name>
</gene>
<evidence type="ECO:0000256" key="1">
    <source>
        <dbReference type="SAM" id="MobiDB-lite"/>
    </source>
</evidence>
<feature type="compositionally biased region" description="Low complexity" evidence="1">
    <location>
        <begin position="8"/>
        <end position="24"/>
    </location>
</feature>
<comment type="caution">
    <text evidence="2">The sequence shown here is derived from an EMBL/GenBank/DDBJ whole genome shotgun (WGS) entry which is preliminary data.</text>
</comment>
<protein>
    <submittedName>
        <fullName evidence="2">Uncharacterized protein</fullName>
    </submittedName>
</protein>
<dbReference type="AlphaFoldDB" id="A0A645HRE9"/>
<dbReference type="EMBL" id="VSSQ01092878">
    <property type="protein sequence ID" value="MPN37943.1"/>
    <property type="molecule type" value="Genomic_DNA"/>
</dbReference>